<dbReference type="InterPro" id="IPR033469">
    <property type="entry name" value="CYTH-like_dom_sf"/>
</dbReference>
<dbReference type="Pfam" id="PF05235">
    <property type="entry name" value="CHAD"/>
    <property type="match status" value="1"/>
</dbReference>
<dbReference type="EMBL" id="JAFLEQ010000001">
    <property type="protein sequence ID" value="MBN9643022.1"/>
    <property type="molecule type" value="Genomic_DNA"/>
</dbReference>
<dbReference type="SMART" id="SM01118">
    <property type="entry name" value="CYTH"/>
    <property type="match status" value="1"/>
</dbReference>
<evidence type="ECO:0000256" key="1">
    <source>
        <dbReference type="SAM" id="MobiDB-lite"/>
    </source>
</evidence>
<name>A0A939E042_9CORY</name>
<feature type="compositionally biased region" description="Polar residues" evidence="1">
    <location>
        <begin position="384"/>
        <end position="395"/>
    </location>
</feature>
<sequence>MGTTKAIEVEAKFAVDTGVDVPDLSAVCMVAEDASCTIHTLSAIYYDTADLTLTDNRVVLRRRTGGTDAGWHVKFPAATGRLEIRCPAGEPPQPGTPVTPPEEIASQLTALLRNRPVTAIARVDNERHVHRLLDDRGNDIAEFCDDHVTAWSFLPGGQKTSWREWEFELTDGTTDADTAEQMLISAAAVLTAAGATDSDFPSKLVAALGKSSSNVARPAAVVPAAGTPAASVVAALSADRDKIIAWDPAVRRNDDDSVHQMRVATRQMRSHLSTFSGILDPAATAPVEDELKHLAKILGRARDAEVVAEMLDKIFDRETDAGVSHKLREFVLSGIRDDYTRAWTQAVEFMSSPRYVALLDAVDGLVRTPPLVAGTPAQPDGEENTPSHGMSTSKRTGAGGKKNNKRTRRTSPGTVDATDKILADHLSAAFEKLAGQYRLAAQGLADSSLPLTQREDRVHDMRKTAKKLRYAVEAAGSHSGLKTAKLYRKLSVLQDDLGDFQDTVVVRDLLATKAAAAHEAGFDTFSLGIVHEIVHTAGKNRLADLERHFAKVDKAYRKMMAAAAR</sequence>
<dbReference type="SMART" id="SM00880">
    <property type="entry name" value="CHAD"/>
    <property type="match status" value="1"/>
</dbReference>
<keyword evidence="5" id="KW-1185">Reference proteome</keyword>
<dbReference type="PANTHER" id="PTHR39339:SF1">
    <property type="entry name" value="CHAD DOMAIN-CONTAINING PROTEIN"/>
    <property type="match status" value="1"/>
</dbReference>
<evidence type="ECO:0000313" key="4">
    <source>
        <dbReference type="EMBL" id="MBN9643022.1"/>
    </source>
</evidence>
<feature type="region of interest" description="Disordered" evidence="1">
    <location>
        <begin position="370"/>
        <end position="416"/>
    </location>
</feature>
<dbReference type="Gene3D" id="1.40.20.10">
    <property type="entry name" value="CHAD domain"/>
    <property type="match status" value="1"/>
</dbReference>
<protein>
    <submittedName>
        <fullName evidence="4">CYTH and CHAD domain-containing protein</fullName>
    </submittedName>
</protein>
<feature type="domain" description="CHAD" evidence="3">
    <location>
        <begin position="225"/>
        <end position="554"/>
    </location>
</feature>
<accession>A0A939E042</accession>
<proteinExistence type="predicted"/>
<evidence type="ECO:0000313" key="5">
    <source>
        <dbReference type="Proteomes" id="UP000664332"/>
    </source>
</evidence>
<evidence type="ECO:0000259" key="2">
    <source>
        <dbReference type="PROSITE" id="PS51707"/>
    </source>
</evidence>
<evidence type="ECO:0000259" key="3">
    <source>
        <dbReference type="PROSITE" id="PS51708"/>
    </source>
</evidence>
<reference evidence="4" key="1">
    <citation type="submission" date="2021-03" db="EMBL/GenBank/DDBJ databases">
        <authorList>
            <person name="Sun Q."/>
        </authorList>
    </citation>
    <scope>NUCLEOTIDE SEQUENCE</scope>
    <source>
        <strain evidence="4">CCM 8862</strain>
    </source>
</reference>
<dbReference type="InterPro" id="IPR007899">
    <property type="entry name" value="CHAD_dom"/>
</dbReference>
<dbReference type="PROSITE" id="PS51707">
    <property type="entry name" value="CYTH"/>
    <property type="match status" value="1"/>
</dbReference>
<dbReference type="Gene3D" id="2.40.320.10">
    <property type="entry name" value="Hypothetical Protein Pfu-838710-001"/>
    <property type="match status" value="1"/>
</dbReference>
<dbReference type="CDD" id="cd07374">
    <property type="entry name" value="CYTH-like_Pase"/>
    <property type="match status" value="1"/>
</dbReference>
<dbReference type="AlphaFoldDB" id="A0A939E042"/>
<dbReference type="InterPro" id="IPR038186">
    <property type="entry name" value="CHAD_dom_sf"/>
</dbReference>
<dbReference type="PANTHER" id="PTHR39339">
    <property type="entry name" value="SLR1444 PROTEIN"/>
    <property type="match status" value="1"/>
</dbReference>
<dbReference type="Proteomes" id="UP000664332">
    <property type="component" value="Unassembled WGS sequence"/>
</dbReference>
<dbReference type="PROSITE" id="PS51708">
    <property type="entry name" value="CHAD"/>
    <property type="match status" value="1"/>
</dbReference>
<gene>
    <name evidence="4" type="ORF">JZY06_00020</name>
</gene>
<organism evidence="4 5">
    <name type="scientific">Corynebacterium mendelii</name>
    <dbReference type="NCBI Taxonomy" id="2765362"/>
    <lineage>
        <taxon>Bacteria</taxon>
        <taxon>Bacillati</taxon>
        <taxon>Actinomycetota</taxon>
        <taxon>Actinomycetes</taxon>
        <taxon>Mycobacteriales</taxon>
        <taxon>Corynebacteriaceae</taxon>
        <taxon>Corynebacterium</taxon>
    </lineage>
</organism>
<dbReference type="InterPro" id="IPR023577">
    <property type="entry name" value="CYTH_domain"/>
</dbReference>
<feature type="domain" description="CYTH" evidence="2">
    <location>
        <begin position="6"/>
        <end position="211"/>
    </location>
</feature>
<dbReference type="Pfam" id="PF01928">
    <property type="entry name" value="CYTH"/>
    <property type="match status" value="1"/>
</dbReference>
<dbReference type="RefSeq" id="WP_207117441.1">
    <property type="nucleotide sequence ID" value="NZ_JAFLEQ010000001.1"/>
</dbReference>
<dbReference type="SUPFAM" id="SSF55154">
    <property type="entry name" value="CYTH-like phosphatases"/>
    <property type="match status" value="1"/>
</dbReference>
<comment type="caution">
    <text evidence="4">The sequence shown here is derived from an EMBL/GenBank/DDBJ whole genome shotgun (WGS) entry which is preliminary data.</text>
</comment>